<proteinExistence type="inferred from homology"/>
<keyword evidence="7" id="KW-1185">Reference proteome</keyword>
<evidence type="ECO:0000256" key="1">
    <source>
        <dbReference type="ARBA" id="ARBA00009437"/>
    </source>
</evidence>
<comment type="similarity">
    <text evidence="1">Belongs to the LysR transcriptional regulatory family.</text>
</comment>
<keyword evidence="2" id="KW-0805">Transcription regulation</keyword>
<dbReference type="STRING" id="1748243.Tel_05050"/>
<dbReference type="Proteomes" id="UP000055136">
    <property type="component" value="Chromosome"/>
</dbReference>
<sequence length="287" mass="31554">MNIEDLQAFLAVADHASFSQAAKTLHLTQPAVSKRIAALENQLDARLFDRIGRQVSLTEAGRALRGHAQRIVNEIEDSRRAIHNLSGDVSGPLKLATSHHISLHRLPPVLHAYTRQYPEVQLDLSFMDSEEASRAVEQGALELALVTLPPANATPLTLIEVWTDRLVLAASPEHPLSHTDHIDATTLAGHPAILPAHGTYTRALIDQTLAVGQLETRLETHYLETIKMLVQVGLGWSLLPENMLAPELRPAGSGHIVVERRLGIVHHPKRTLSNAARMFIQLCTNKT</sequence>
<name>A0A0S2TBU1_9GAMM</name>
<evidence type="ECO:0000313" key="7">
    <source>
        <dbReference type="Proteomes" id="UP000055136"/>
    </source>
</evidence>
<dbReference type="EMBL" id="CP013099">
    <property type="protein sequence ID" value="ALP52563.1"/>
    <property type="molecule type" value="Genomic_DNA"/>
</dbReference>
<dbReference type="PANTHER" id="PTHR30126:SF81">
    <property type="entry name" value="HTH-TYPE TRANSCRIPTIONAL REGULATOR ILVY"/>
    <property type="match status" value="1"/>
</dbReference>
<keyword evidence="4" id="KW-0804">Transcription</keyword>
<gene>
    <name evidence="6" type="ORF">Tel_05050</name>
</gene>
<dbReference type="SUPFAM" id="SSF53850">
    <property type="entry name" value="Periplasmic binding protein-like II"/>
    <property type="match status" value="1"/>
</dbReference>
<evidence type="ECO:0000256" key="3">
    <source>
        <dbReference type="ARBA" id="ARBA00023125"/>
    </source>
</evidence>
<dbReference type="KEGG" id="tee:Tel_05050"/>
<dbReference type="SUPFAM" id="SSF46785">
    <property type="entry name" value="Winged helix' DNA-binding domain"/>
    <property type="match status" value="1"/>
</dbReference>
<dbReference type="PRINTS" id="PR00039">
    <property type="entry name" value="HTHLYSR"/>
</dbReference>
<dbReference type="GO" id="GO:0000976">
    <property type="term" value="F:transcription cis-regulatory region binding"/>
    <property type="evidence" value="ECO:0007669"/>
    <property type="project" value="TreeGrafter"/>
</dbReference>
<dbReference type="InterPro" id="IPR036388">
    <property type="entry name" value="WH-like_DNA-bd_sf"/>
</dbReference>
<dbReference type="Pfam" id="PF00126">
    <property type="entry name" value="HTH_1"/>
    <property type="match status" value="1"/>
</dbReference>
<dbReference type="InterPro" id="IPR005119">
    <property type="entry name" value="LysR_subst-bd"/>
</dbReference>
<dbReference type="InterPro" id="IPR036390">
    <property type="entry name" value="WH_DNA-bd_sf"/>
</dbReference>
<protein>
    <recommendedName>
        <fullName evidence="5">HTH lysR-type domain-containing protein</fullName>
    </recommendedName>
</protein>
<dbReference type="CDD" id="cd05466">
    <property type="entry name" value="PBP2_LTTR_substrate"/>
    <property type="match status" value="1"/>
</dbReference>
<dbReference type="Gene3D" id="3.40.190.290">
    <property type="match status" value="1"/>
</dbReference>
<dbReference type="GO" id="GO:0003700">
    <property type="term" value="F:DNA-binding transcription factor activity"/>
    <property type="evidence" value="ECO:0007669"/>
    <property type="project" value="InterPro"/>
</dbReference>
<evidence type="ECO:0000259" key="5">
    <source>
        <dbReference type="PROSITE" id="PS50931"/>
    </source>
</evidence>
<feature type="domain" description="HTH lysR-type" evidence="5">
    <location>
        <begin position="1"/>
        <end position="58"/>
    </location>
</feature>
<accession>A0A0S2TBU1</accession>
<dbReference type="AlphaFoldDB" id="A0A0S2TBU1"/>
<dbReference type="PANTHER" id="PTHR30126">
    <property type="entry name" value="HTH-TYPE TRANSCRIPTIONAL REGULATOR"/>
    <property type="match status" value="1"/>
</dbReference>
<reference evidence="6" key="1">
    <citation type="submission" date="2015-10" db="EMBL/GenBank/DDBJ databases">
        <title>Description of Candidatus Tenderia electrophaga gen. nov, sp. nov., an Uncultivated Electroautotroph from a Biocathode Enrichment.</title>
        <authorList>
            <person name="Eddie B.J."/>
            <person name="Malanoski A.P."/>
            <person name="Wang Z."/>
            <person name="Hall R.J."/>
            <person name="Oh S.D."/>
            <person name="Heiner C."/>
            <person name="Lin B."/>
            <person name="Strycharz-Glaven S.M."/>
        </authorList>
    </citation>
    <scope>NUCLEOTIDE SEQUENCE [LARGE SCALE GENOMIC DNA]</scope>
    <source>
        <strain evidence="6">NRL1</strain>
    </source>
</reference>
<dbReference type="PROSITE" id="PS50931">
    <property type="entry name" value="HTH_LYSR"/>
    <property type="match status" value="1"/>
</dbReference>
<evidence type="ECO:0000256" key="2">
    <source>
        <dbReference type="ARBA" id="ARBA00023015"/>
    </source>
</evidence>
<evidence type="ECO:0000313" key="6">
    <source>
        <dbReference type="EMBL" id="ALP52563.1"/>
    </source>
</evidence>
<dbReference type="InterPro" id="IPR000847">
    <property type="entry name" value="LysR_HTH_N"/>
</dbReference>
<dbReference type="FunFam" id="1.10.10.10:FF:000001">
    <property type="entry name" value="LysR family transcriptional regulator"/>
    <property type="match status" value="1"/>
</dbReference>
<dbReference type="Pfam" id="PF03466">
    <property type="entry name" value="LysR_substrate"/>
    <property type="match status" value="1"/>
</dbReference>
<evidence type="ECO:0000256" key="4">
    <source>
        <dbReference type="ARBA" id="ARBA00023163"/>
    </source>
</evidence>
<keyword evidence="3" id="KW-0238">DNA-binding</keyword>
<organism evidence="6 7">
    <name type="scientific">Candidatus Tenderia electrophaga</name>
    <dbReference type="NCBI Taxonomy" id="1748243"/>
    <lineage>
        <taxon>Bacteria</taxon>
        <taxon>Pseudomonadati</taxon>
        <taxon>Pseudomonadota</taxon>
        <taxon>Gammaproteobacteria</taxon>
        <taxon>Candidatus Tenderiales</taxon>
        <taxon>Candidatus Tenderiaceae</taxon>
        <taxon>Candidatus Tenderia</taxon>
    </lineage>
</organism>
<dbReference type="Gene3D" id="1.10.10.10">
    <property type="entry name" value="Winged helix-like DNA-binding domain superfamily/Winged helix DNA-binding domain"/>
    <property type="match status" value="1"/>
</dbReference>